<name>A0A5C3Q5F1_9AGAR</name>
<keyword evidence="1" id="KW-0732">Signal</keyword>
<organism evidence="2 3">
    <name type="scientific">Pterulicium gracile</name>
    <dbReference type="NCBI Taxonomy" id="1884261"/>
    <lineage>
        <taxon>Eukaryota</taxon>
        <taxon>Fungi</taxon>
        <taxon>Dikarya</taxon>
        <taxon>Basidiomycota</taxon>
        <taxon>Agaricomycotina</taxon>
        <taxon>Agaricomycetes</taxon>
        <taxon>Agaricomycetidae</taxon>
        <taxon>Agaricales</taxon>
        <taxon>Pleurotineae</taxon>
        <taxon>Pterulaceae</taxon>
        <taxon>Pterulicium</taxon>
    </lineage>
</organism>
<dbReference type="PANTHER" id="PTHR38123:SF1">
    <property type="entry name" value="HYDROPHOBIC SURFACE BINDING PROTEIN"/>
    <property type="match status" value="1"/>
</dbReference>
<dbReference type="OrthoDB" id="3485059at2759"/>
<evidence type="ECO:0000256" key="1">
    <source>
        <dbReference type="SAM" id="SignalP"/>
    </source>
</evidence>
<accession>A0A5C3Q5F1</accession>
<dbReference type="EMBL" id="ML178879">
    <property type="protein sequence ID" value="TFK95610.1"/>
    <property type="molecule type" value="Genomic_DNA"/>
</dbReference>
<feature type="chain" id="PRO_5023118307" evidence="1">
    <location>
        <begin position="19"/>
        <end position="178"/>
    </location>
</feature>
<proteinExistence type="predicted"/>
<reference evidence="2 3" key="1">
    <citation type="journal article" date="2019" name="Nat. Ecol. Evol.">
        <title>Megaphylogeny resolves global patterns of mushroom evolution.</title>
        <authorList>
            <person name="Varga T."/>
            <person name="Krizsan K."/>
            <person name="Foldi C."/>
            <person name="Dima B."/>
            <person name="Sanchez-Garcia M."/>
            <person name="Sanchez-Ramirez S."/>
            <person name="Szollosi G.J."/>
            <person name="Szarkandi J.G."/>
            <person name="Papp V."/>
            <person name="Albert L."/>
            <person name="Andreopoulos W."/>
            <person name="Angelini C."/>
            <person name="Antonin V."/>
            <person name="Barry K.W."/>
            <person name="Bougher N.L."/>
            <person name="Buchanan P."/>
            <person name="Buyck B."/>
            <person name="Bense V."/>
            <person name="Catcheside P."/>
            <person name="Chovatia M."/>
            <person name="Cooper J."/>
            <person name="Damon W."/>
            <person name="Desjardin D."/>
            <person name="Finy P."/>
            <person name="Geml J."/>
            <person name="Haridas S."/>
            <person name="Hughes K."/>
            <person name="Justo A."/>
            <person name="Karasinski D."/>
            <person name="Kautmanova I."/>
            <person name="Kiss B."/>
            <person name="Kocsube S."/>
            <person name="Kotiranta H."/>
            <person name="LaButti K.M."/>
            <person name="Lechner B.E."/>
            <person name="Liimatainen K."/>
            <person name="Lipzen A."/>
            <person name="Lukacs Z."/>
            <person name="Mihaltcheva S."/>
            <person name="Morgado L.N."/>
            <person name="Niskanen T."/>
            <person name="Noordeloos M.E."/>
            <person name="Ohm R.A."/>
            <person name="Ortiz-Santana B."/>
            <person name="Ovrebo C."/>
            <person name="Racz N."/>
            <person name="Riley R."/>
            <person name="Savchenko A."/>
            <person name="Shiryaev A."/>
            <person name="Soop K."/>
            <person name="Spirin V."/>
            <person name="Szebenyi C."/>
            <person name="Tomsovsky M."/>
            <person name="Tulloss R.E."/>
            <person name="Uehling J."/>
            <person name="Grigoriev I.V."/>
            <person name="Vagvolgyi C."/>
            <person name="Papp T."/>
            <person name="Martin F.M."/>
            <person name="Miettinen O."/>
            <person name="Hibbett D.S."/>
            <person name="Nagy L.G."/>
        </authorList>
    </citation>
    <scope>NUCLEOTIDE SEQUENCE [LARGE SCALE GENOMIC DNA]</scope>
    <source>
        <strain evidence="2 3">CBS 309.79</strain>
    </source>
</reference>
<keyword evidence="3" id="KW-1185">Reference proteome</keyword>
<dbReference type="Pfam" id="PF12296">
    <property type="entry name" value="HsbA"/>
    <property type="match status" value="1"/>
</dbReference>
<evidence type="ECO:0000313" key="3">
    <source>
        <dbReference type="Proteomes" id="UP000305067"/>
    </source>
</evidence>
<dbReference type="Proteomes" id="UP000305067">
    <property type="component" value="Unassembled WGS sequence"/>
</dbReference>
<evidence type="ECO:0000313" key="2">
    <source>
        <dbReference type="EMBL" id="TFK95610.1"/>
    </source>
</evidence>
<dbReference type="STRING" id="1884261.A0A5C3Q5F1"/>
<dbReference type="GO" id="GO:0005576">
    <property type="term" value="C:extracellular region"/>
    <property type="evidence" value="ECO:0007669"/>
    <property type="project" value="TreeGrafter"/>
</dbReference>
<dbReference type="InterPro" id="IPR021054">
    <property type="entry name" value="Cell_wall_mannoprotein_1"/>
</dbReference>
<dbReference type="Gene3D" id="1.20.1280.140">
    <property type="match status" value="1"/>
</dbReference>
<feature type="signal peptide" evidence="1">
    <location>
        <begin position="1"/>
        <end position="18"/>
    </location>
</feature>
<gene>
    <name evidence="2" type="ORF">BDV98DRAFT_537558</name>
</gene>
<protein>
    <submittedName>
        <fullName evidence="2">Hydrophobic surface binding protein</fullName>
    </submittedName>
</protein>
<dbReference type="PANTHER" id="PTHR38123">
    <property type="entry name" value="CELL WALL SERINE-THREONINE-RICH GALACTOMANNOPROTEIN MP1 (AFU_ORTHOLOGUE AFUA_4G03240)"/>
    <property type="match status" value="1"/>
</dbReference>
<dbReference type="AlphaFoldDB" id="A0A5C3Q5F1"/>
<sequence length="178" mass="18567">MKFSSVFFTAALSVSTFANPLAKRDVATVRADLATLTTQVRTLDTTITNYSGGLAGALTIHTQSVTVVTTTNKATTDTQATAAWSVADGRNILNDVLALEPLIIHSLQQIVVKKPIFVALPAGGIPAIVAQDLRDLGAATTRLEDALIAKTPASQVAEATAVKTRVDAAFRTAVAAYS</sequence>